<accession>A0AB34IXJ9</accession>
<dbReference type="InterPro" id="IPR001841">
    <property type="entry name" value="Znf_RING"/>
</dbReference>
<feature type="domain" description="RING-type" evidence="6">
    <location>
        <begin position="45"/>
        <end position="92"/>
    </location>
</feature>
<feature type="transmembrane region" description="Helical" evidence="5">
    <location>
        <begin position="139"/>
        <end position="161"/>
    </location>
</feature>
<name>A0AB34IXJ9_PRYPA</name>
<organism evidence="7 8">
    <name type="scientific">Prymnesium parvum</name>
    <name type="common">Toxic golden alga</name>
    <dbReference type="NCBI Taxonomy" id="97485"/>
    <lineage>
        <taxon>Eukaryota</taxon>
        <taxon>Haptista</taxon>
        <taxon>Haptophyta</taxon>
        <taxon>Prymnesiophyceae</taxon>
        <taxon>Prymnesiales</taxon>
        <taxon>Prymnesiaceae</taxon>
        <taxon>Prymnesium</taxon>
    </lineage>
</organism>
<dbReference type="Gene3D" id="3.30.40.10">
    <property type="entry name" value="Zinc/RING finger domain, C3HC4 (zinc finger)"/>
    <property type="match status" value="1"/>
</dbReference>
<keyword evidence="2 4" id="KW-0863">Zinc-finger</keyword>
<reference evidence="7 8" key="1">
    <citation type="journal article" date="2024" name="Science">
        <title>Giant polyketide synthase enzymes in the biosynthesis of giant marine polyether toxins.</title>
        <authorList>
            <person name="Fallon T.R."/>
            <person name="Shende V.V."/>
            <person name="Wierzbicki I.H."/>
            <person name="Pendleton A.L."/>
            <person name="Watervoot N.F."/>
            <person name="Auber R.P."/>
            <person name="Gonzalez D.J."/>
            <person name="Wisecaver J.H."/>
            <person name="Moore B.S."/>
        </authorList>
    </citation>
    <scope>NUCLEOTIDE SEQUENCE [LARGE SCALE GENOMIC DNA]</scope>
    <source>
        <strain evidence="7 8">12B1</strain>
    </source>
</reference>
<evidence type="ECO:0000256" key="5">
    <source>
        <dbReference type="SAM" id="Phobius"/>
    </source>
</evidence>
<evidence type="ECO:0000256" key="1">
    <source>
        <dbReference type="ARBA" id="ARBA00022723"/>
    </source>
</evidence>
<dbReference type="InterPro" id="IPR018957">
    <property type="entry name" value="Znf_C3HC4_RING-type"/>
</dbReference>
<dbReference type="SMART" id="SM00184">
    <property type="entry name" value="RING"/>
    <property type="match status" value="1"/>
</dbReference>
<keyword evidence="5" id="KW-1133">Transmembrane helix</keyword>
<gene>
    <name evidence="7" type="ORF">AB1Y20_004702</name>
</gene>
<dbReference type="Pfam" id="PF00097">
    <property type="entry name" value="zf-C3HC4"/>
    <property type="match status" value="1"/>
</dbReference>
<dbReference type="SUPFAM" id="SSF57850">
    <property type="entry name" value="RING/U-box"/>
    <property type="match status" value="1"/>
</dbReference>
<dbReference type="InterPro" id="IPR013083">
    <property type="entry name" value="Znf_RING/FYVE/PHD"/>
</dbReference>
<evidence type="ECO:0000313" key="8">
    <source>
        <dbReference type="Proteomes" id="UP001515480"/>
    </source>
</evidence>
<protein>
    <recommendedName>
        <fullName evidence="6">RING-type domain-containing protein</fullName>
    </recommendedName>
</protein>
<dbReference type="Proteomes" id="UP001515480">
    <property type="component" value="Unassembled WGS sequence"/>
</dbReference>
<comment type="caution">
    <text evidence="7">The sequence shown here is derived from an EMBL/GenBank/DDBJ whole genome shotgun (WGS) entry which is preliminary data.</text>
</comment>
<sequence>MSRLAAGVGLAGLGAHLVVLWWRRRVARDSLAAIESDALTNEDPCAICLCEPRYRCTTACDHSFCTDCFVAWWRQQPGPLADLSAARCPLCTRRVPHVAARFTRRELLEGGVGRASKLLLYNASAAEPLRALWAAARQWRVCSLVASLALYAANTVPWAMAELPPPYDTHMRLYAACHLLQARWGVPGAVLLMPDVRDQMHYLMSRVLLLFVSVARDARHARLVQDVDTLRAELLHMNAANLWCLVCKLGAWLALSQPFAEDWGMPLVLGYRLFQLCELGTDLAGMFLQLRLEVLGLRGLLMMISWRRRRGGQLLLSDGRELHFVLRALAIFGTTRT</sequence>
<keyword evidence="5" id="KW-0472">Membrane</keyword>
<evidence type="ECO:0000256" key="2">
    <source>
        <dbReference type="ARBA" id="ARBA00022771"/>
    </source>
</evidence>
<keyword evidence="8" id="KW-1185">Reference proteome</keyword>
<evidence type="ECO:0000313" key="7">
    <source>
        <dbReference type="EMBL" id="KAL1508605.1"/>
    </source>
</evidence>
<feature type="transmembrane region" description="Helical" evidence="5">
    <location>
        <begin position="6"/>
        <end position="22"/>
    </location>
</feature>
<dbReference type="AlphaFoldDB" id="A0AB34IXJ9"/>
<dbReference type="GO" id="GO:0008270">
    <property type="term" value="F:zinc ion binding"/>
    <property type="evidence" value="ECO:0007669"/>
    <property type="project" value="UniProtKB-KW"/>
</dbReference>
<keyword evidence="1" id="KW-0479">Metal-binding</keyword>
<evidence type="ECO:0000259" key="6">
    <source>
        <dbReference type="PROSITE" id="PS50089"/>
    </source>
</evidence>
<proteinExistence type="predicted"/>
<dbReference type="EMBL" id="JBGBPQ010000016">
    <property type="protein sequence ID" value="KAL1508605.1"/>
    <property type="molecule type" value="Genomic_DNA"/>
</dbReference>
<keyword evidence="3" id="KW-0862">Zinc</keyword>
<evidence type="ECO:0000256" key="4">
    <source>
        <dbReference type="PROSITE-ProRule" id="PRU00175"/>
    </source>
</evidence>
<evidence type="ECO:0000256" key="3">
    <source>
        <dbReference type="ARBA" id="ARBA00022833"/>
    </source>
</evidence>
<keyword evidence="5" id="KW-0812">Transmembrane</keyword>
<dbReference type="PROSITE" id="PS50089">
    <property type="entry name" value="ZF_RING_2"/>
    <property type="match status" value="1"/>
</dbReference>